<evidence type="ECO:0000256" key="2">
    <source>
        <dbReference type="ARBA" id="ARBA00012438"/>
    </source>
</evidence>
<dbReference type="Pfam" id="PF12282">
    <property type="entry name" value="GAF_PdtaS"/>
    <property type="match status" value="1"/>
</dbReference>
<keyword evidence="6 9" id="KW-0418">Kinase</keyword>
<dbReference type="SMART" id="SM00387">
    <property type="entry name" value="HATPase_c"/>
    <property type="match status" value="1"/>
</dbReference>
<dbReference type="EMBL" id="JAHLQF010000001">
    <property type="protein sequence ID" value="MBU5483171.1"/>
    <property type="molecule type" value="Genomic_DNA"/>
</dbReference>
<comment type="caution">
    <text evidence="9">The sequence shown here is derived from an EMBL/GenBank/DDBJ whole genome shotgun (WGS) entry which is preliminary data.</text>
</comment>
<evidence type="ECO:0000256" key="3">
    <source>
        <dbReference type="ARBA" id="ARBA00022553"/>
    </source>
</evidence>
<dbReference type="Pfam" id="PF02518">
    <property type="entry name" value="HATPase_c"/>
    <property type="match status" value="1"/>
</dbReference>
<keyword evidence="3" id="KW-0597">Phosphoprotein</keyword>
<protein>
    <recommendedName>
        <fullName evidence="2">histidine kinase</fullName>
        <ecNumber evidence="2">2.7.13.3</ecNumber>
    </recommendedName>
</protein>
<keyword evidence="7" id="KW-0067">ATP-binding</keyword>
<dbReference type="GO" id="GO:0016301">
    <property type="term" value="F:kinase activity"/>
    <property type="evidence" value="ECO:0007669"/>
    <property type="project" value="UniProtKB-KW"/>
</dbReference>
<evidence type="ECO:0000313" key="10">
    <source>
        <dbReference type="Proteomes" id="UP000726170"/>
    </source>
</evidence>
<keyword evidence="5" id="KW-0547">Nucleotide-binding</keyword>
<dbReference type="EC" id="2.7.13.3" evidence="2"/>
<keyword evidence="10" id="KW-1185">Reference proteome</keyword>
<proteinExistence type="predicted"/>
<dbReference type="PANTHER" id="PTHR41523">
    <property type="entry name" value="TWO-COMPONENT SYSTEM SENSOR PROTEIN"/>
    <property type="match status" value="1"/>
</dbReference>
<dbReference type="PANTHER" id="PTHR41523:SF8">
    <property type="entry name" value="ETHYLENE RESPONSE SENSOR PROTEIN"/>
    <property type="match status" value="1"/>
</dbReference>
<dbReference type="InterPro" id="IPR022066">
    <property type="entry name" value="PdtaS_GAF"/>
</dbReference>
<evidence type="ECO:0000256" key="6">
    <source>
        <dbReference type="ARBA" id="ARBA00022777"/>
    </source>
</evidence>
<evidence type="ECO:0000313" key="9">
    <source>
        <dbReference type="EMBL" id="MBU5483171.1"/>
    </source>
</evidence>
<accession>A0ABS6ED92</accession>
<keyword evidence="4" id="KW-0808">Transferase</keyword>
<dbReference type="InterPro" id="IPR011495">
    <property type="entry name" value="Sig_transdc_His_kin_sub2_dim/P"/>
</dbReference>
<evidence type="ECO:0000256" key="1">
    <source>
        <dbReference type="ARBA" id="ARBA00000085"/>
    </source>
</evidence>
<feature type="domain" description="Histidine kinase" evidence="8">
    <location>
        <begin position="287"/>
        <end position="479"/>
    </location>
</feature>
<evidence type="ECO:0000256" key="4">
    <source>
        <dbReference type="ARBA" id="ARBA00022679"/>
    </source>
</evidence>
<dbReference type="InterPro" id="IPR003594">
    <property type="entry name" value="HATPase_dom"/>
</dbReference>
<gene>
    <name evidence="9" type="ORF">KQI86_02455</name>
</gene>
<comment type="catalytic activity">
    <reaction evidence="1">
        <text>ATP + protein L-histidine = ADP + protein N-phospho-L-histidine.</text>
        <dbReference type="EC" id="2.7.13.3"/>
    </reaction>
</comment>
<dbReference type="InterPro" id="IPR005467">
    <property type="entry name" value="His_kinase_dom"/>
</dbReference>
<dbReference type="Pfam" id="PF07568">
    <property type="entry name" value="HisKA_2"/>
    <property type="match status" value="1"/>
</dbReference>
<sequence>MNNSATIYALCKKYTDLTDLDIKKVMEVSKSLEIMAEFYESDVFIDVMSRDNDIAIVVCEAKPSSGKSVYNSSVVGEKALRKNEPGALRTLKTGVPSRDIRAMTQEDRFVKQKVFPITNEKKVVGVIIVEKDISDEIKEEFSIGNLSPLKQKNISHQFMTAINSNQIINNNLGDAILIFDKEGFLRIKNVKADTYYSNIGYMDDIQGIHYDNLSLDNTTFDQVVYSYDGNIVEQSEKNEVKVGKYYFVIKKIIMKERDLKLAMIISDITEIKNKEAEIISKSVAIREIHHRVKNNLQTVASLLRIQSRRCTSEEAKINLQESVSRILAIAATHEILSKQISDLISITNVINSIMLNIKRCFNNASKQIEINLVGEDFYIDSDRATAIALIINELIQNCYDHAFEDMTEGEIEILIEGDEDYKIIAVIDNGKGFNVEEENIDSLGLSIVKSYVKDKLIGNINIYSDGKGTKVILDFPLFK</sequence>
<dbReference type="PROSITE" id="PS50109">
    <property type="entry name" value="HIS_KIN"/>
    <property type="match status" value="1"/>
</dbReference>
<name>A0ABS6ED92_9CLOT</name>
<dbReference type="RefSeq" id="WP_216437569.1">
    <property type="nucleotide sequence ID" value="NZ_JAHLQF010000001.1"/>
</dbReference>
<evidence type="ECO:0000256" key="5">
    <source>
        <dbReference type="ARBA" id="ARBA00022741"/>
    </source>
</evidence>
<dbReference type="Proteomes" id="UP000726170">
    <property type="component" value="Unassembled WGS sequence"/>
</dbReference>
<reference evidence="9 10" key="1">
    <citation type="submission" date="2021-06" db="EMBL/GenBank/DDBJ databases">
        <authorList>
            <person name="Sun Q."/>
            <person name="Li D."/>
        </authorList>
    </citation>
    <scope>NUCLEOTIDE SEQUENCE [LARGE SCALE GENOMIC DNA]</scope>
    <source>
        <strain evidence="9 10">MSJ-11</strain>
    </source>
</reference>
<evidence type="ECO:0000259" key="8">
    <source>
        <dbReference type="PROSITE" id="PS50109"/>
    </source>
</evidence>
<organism evidence="9 10">
    <name type="scientific">Clostridium mobile</name>
    <dbReference type="NCBI Taxonomy" id="2841512"/>
    <lineage>
        <taxon>Bacteria</taxon>
        <taxon>Bacillati</taxon>
        <taxon>Bacillota</taxon>
        <taxon>Clostridia</taxon>
        <taxon>Eubacteriales</taxon>
        <taxon>Clostridiaceae</taxon>
        <taxon>Clostridium</taxon>
    </lineage>
</organism>
<evidence type="ECO:0000256" key="7">
    <source>
        <dbReference type="ARBA" id="ARBA00022840"/>
    </source>
</evidence>